<name>A0ABR3R210_9PLEO</name>
<organism evidence="2 3">
    <name type="scientific">Nothophoma quercina</name>
    <dbReference type="NCBI Taxonomy" id="749835"/>
    <lineage>
        <taxon>Eukaryota</taxon>
        <taxon>Fungi</taxon>
        <taxon>Dikarya</taxon>
        <taxon>Ascomycota</taxon>
        <taxon>Pezizomycotina</taxon>
        <taxon>Dothideomycetes</taxon>
        <taxon>Pleosporomycetidae</taxon>
        <taxon>Pleosporales</taxon>
        <taxon>Pleosporineae</taxon>
        <taxon>Didymellaceae</taxon>
        <taxon>Nothophoma</taxon>
    </lineage>
</organism>
<feature type="transmembrane region" description="Helical" evidence="1">
    <location>
        <begin position="462"/>
        <end position="488"/>
    </location>
</feature>
<gene>
    <name evidence="2" type="ORF">SLS59_006759</name>
</gene>
<evidence type="ECO:0000256" key="1">
    <source>
        <dbReference type="SAM" id="Phobius"/>
    </source>
</evidence>
<reference evidence="2 3" key="1">
    <citation type="submission" date="2024-02" db="EMBL/GenBank/DDBJ databases">
        <title>De novo assembly and annotation of 12 fungi associated with fruit tree decline syndrome in Ontario, Canada.</title>
        <authorList>
            <person name="Sulman M."/>
            <person name="Ellouze W."/>
            <person name="Ilyukhin E."/>
        </authorList>
    </citation>
    <scope>NUCLEOTIDE SEQUENCE [LARGE SCALE GENOMIC DNA]</scope>
    <source>
        <strain evidence="2 3">M97-236</strain>
    </source>
</reference>
<evidence type="ECO:0000313" key="3">
    <source>
        <dbReference type="Proteomes" id="UP001521222"/>
    </source>
</evidence>
<dbReference type="PANTHER" id="PTHR35395:SF1">
    <property type="entry name" value="DUF6536 DOMAIN-CONTAINING PROTEIN"/>
    <property type="match status" value="1"/>
</dbReference>
<keyword evidence="1" id="KW-0812">Transmembrane</keyword>
<evidence type="ECO:0000313" key="2">
    <source>
        <dbReference type="EMBL" id="KAL1598475.1"/>
    </source>
</evidence>
<dbReference type="Proteomes" id="UP001521222">
    <property type="component" value="Unassembled WGS sequence"/>
</dbReference>
<dbReference type="EMBL" id="JAKIXB020000022">
    <property type="protein sequence ID" value="KAL1598475.1"/>
    <property type="molecule type" value="Genomic_DNA"/>
</dbReference>
<keyword evidence="1" id="KW-1133">Transmembrane helix</keyword>
<comment type="caution">
    <text evidence="2">The sequence shown here is derived from an EMBL/GenBank/DDBJ whole genome shotgun (WGS) entry which is preliminary data.</text>
</comment>
<dbReference type="PANTHER" id="PTHR35395">
    <property type="entry name" value="DUF6536 DOMAIN-CONTAINING PROTEIN"/>
    <property type="match status" value="1"/>
</dbReference>
<accession>A0ABR3R210</accession>
<keyword evidence="3" id="KW-1185">Reference proteome</keyword>
<keyword evidence="1" id="KW-0472">Membrane</keyword>
<feature type="transmembrane region" description="Helical" evidence="1">
    <location>
        <begin position="284"/>
        <end position="309"/>
    </location>
</feature>
<feature type="transmembrane region" description="Helical" evidence="1">
    <location>
        <begin position="416"/>
        <end position="442"/>
    </location>
</feature>
<proteinExistence type="predicted"/>
<feature type="transmembrane region" description="Helical" evidence="1">
    <location>
        <begin position="179"/>
        <end position="203"/>
    </location>
</feature>
<sequence>MAAKKKLTAASYNSTVFASITANEYMIFSVSQAFADLSANNFTRNDITRDDQQNVINRMFDFSKADKLERLSNSECVNAYAQNYQSARGNILLVVSNATEGYKNEAVADYETSVAPITDLDGSTPNPFGWICEQYMTSSQSCANIISKVQSDIDDWQPFRKPVQYCLSEKIDQHCRLEYSAHLVLVVVLIGLVKTTTMLYIAFGVGDVPMLTIGDAVSSFLSLPDLKTKGMCFLDKRLKNFEPSISYKQRAGSGEYSSMGWSAPPKYFHHRRRRHFTAASGRRWFAFLGTFVVLVGTSIFLLQYGVYWYGGGGEDDKGSIYTQGLGAVDPRAFISWTLPKTGAAGLISNVVVANTPQILLSFLYLNYNGLMTVMSLAHEWSRYGIRRNGLRVSTTPKGAQRTTYFLQLPYRFGIPIIAITGTLHWLISQSIFLVSVEAIMLVPSQDAVLGDPDIWDTAAPQYFMTCGYSPAAILASIIVASLLLLWIVSMGFMRLPSSMPVAASCSAAIAAACHVPVEEIDECSGEKDVMWGDMREDKEGIGHCGFSMREVGPPEDGKLYM</sequence>
<protein>
    <submittedName>
        <fullName evidence="2">Uncharacterized protein</fullName>
    </submittedName>
</protein>